<dbReference type="Proteomes" id="UP000595437">
    <property type="component" value="Chromosome 8"/>
</dbReference>
<dbReference type="EMBL" id="CP045897">
    <property type="protein sequence ID" value="QQP51594.1"/>
    <property type="molecule type" value="Genomic_DNA"/>
</dbReference>
<gene>
    <name evidence="1" type="ORF">FKW44_013011</name>
</gene>
<evidence type="ECO:0000313" key="1">
    <source>
        <dbReference type="EMBL" id="QQP51594.1"/>
    </source>
</evidence>
<dbReference type="OrthoDB" id="5296at2759"/>
<accession>A0A7T8K9Z2</accession>
<name>A0A7T8K9Z2_CALRO</name>
<dbReference type="InterPro" id="IPR036291">
    <property type="entry name" value="NAD(P)-bd_dom_sf"/>
</dbReference>
<reference evidence="2" key="1">
    <citation type="submission" date="2021-01" db="EMBL/GenBank/DDBJ databases">
        <title>Caligus Genome Assembly.</title>
        <authorList>
            <person name="Gallardo-Escarate C."/>
        </authorList>
    </citation>
    <scope>NUCLEOTIDE SEQUENCE [LARGE SCALE GENOMIC DNA]</scope>
</reference>
<dbReference type="GO" id="GO:0005737">
    <property type="term" value="C:cytoplasm"/>
    <property type="evidence" value="ECO:0007669"/>
    <property type="project" value="TreeGrafter"/>
</dbReference>
<dbReference type="SUPFAM" id="SSF51735">
    <property type="entry name" value="NAD(P)-binding Rossmann-fold domains"/>
    <property type="match status" value="1"/>
</dbReference>
<evidence type="ECO:0000313" key="2">
    <source>
        <dbReference type="Proteomes" id="UP000595437"/>
    </source>
</evidence>
<dbReference type="GO" id="GO:0016491">
    <property type="term" value="F:oxidoreductase activity"/>
    <property type="evidence" value="ECO:0007669"/>
    <property type="project" value="TreeGrafter"/>
</dbReference>
<dbReference type="InterPro" id="IPR002347">
    <property type="entry name" value="SDR_fam"/>
</dbReference>
<organism evidence="1 2">
    <name type="scientific">Caligus rogercresseyi</name>
    <name type="common">Sea louse</name>
    <dbReference type="NCBI Taxonomy" id="217165"/>
    <lineage>
        <taxon>Eukaryota</taxon>
        <taxon>Metazoa</taxon>
        <taxon>Ecdysozoa</taxon>
        <taxon>Arthropoda</taxon>
        <taxon>Crustacea</taxon>
        <taxon>Multicrustacea</taxon>
        <taxon>Hexanauplia</taxon>
        <taxon>Copepoda</taxon>
        <taxon>Siphonostomatoida</taxon>
        <taxon>Caligidae</taxon>
        <taxon>Caligus</taxon>
    </lineage>
</organism>
<protein>
    <submittedName>
        <fullName evidence="1">Uncharacterized protein</fullName>
    </submittedName>
</protein>
<dbReference type="Pfam" id="PF00106">
    <property type="entry name" value="adh_short"/>
    <property type="match status" value="1"/>
</dbReference>
<proteinExistence type="predicted"/>
<keyword evidence="2" id="KW-1185">Reference proteome</keyword>
<feature type="non-terminal residue" evidence="1">
    <location>
        <position position="1"/>
    </location>
</feature>
<dbReference type="InterPro" id="IPR051468">
    <property type="entry name" value="Fungal_SecMetab_SDRs"/>
</dbReference>
<sequence>RKMLAELSKNLVETNEAVIKTEEEEEEESGDELKTRRCYMCKENKPTDAVRICNECNKLNLDMRDWKVDLSGRTAIVTGARVKIGFEISLRLLRNGCRVLATSRFPHDALLRYQQLPDWDELKGNLRIAQLDFLNIQTVATFVKYFSEHFEHLDILINNAAQTIHRDTSYYKPMLEKEEVLRLHQEHEADKKTLITETISTF</sequence>
<dbReference type="Gene3D" id="3.40.50.720">
    <property type="entry name" value="NAD(P)-binding Rossmann-like Domain"/>
    <property type="match status" value="1"/>
</dbReference>
<dbReference type="PANTHER" id="PTHR43544">
    <property type="entry name" value="SHORT-CHAIN DEHYDROGENASE/REDUCTASE"/>
    <property type="match status" value="1"/>
</dbReference>
<dbReference type="PANTHER" id="PTHR43544:SF2">
    <property type="entry name" value="OXIDOREDUCTASE"/>
    <property type="match status" value="1"/>
</dbReference>
<dbReference type="AlphaFoldDB" id="A0A7T8K9Z2"/>